<feature type="transmembrane region" description="Helical" evidence="6">
    <location>
        <begin position="181"/>
        <end position="199"/>
    </location>
</feature>
<comment type="subcellular location">
    <subcellularLocation>
        <location evidence="1">Membrane</location>
    </subcellularLocation>
</comment>
<feature type="transmembrane region" description="Helical" evidence="6">
    <location>
        <begin position="219"/>
        <end position="245"/>
    </location>
</feature>
<feature type="transmembrane region" description="Helical" evidence="6">
    <location>
        <begin position="298"/>
        <end position="320"/>
    </location>
</feature>
<evidence type="ECO:0000313" key="8">
    <source>
        <dbReference type="Proteomes" id="UP000269793"/>
    </source>
</evidence>
<feature type="transmembrane region" description="Helical" evidence="6">
    <location>
        <begin position="51"/>
        <end position="69"/>
    </location>
</feature>
<feature type="transmembrane region" description="Helical" evidence="6">
    <location>
        <begin position="116"/>
        <end position="134"/>
    </location>
</feature>
<dbReference type="STRING" id="425264.A0A3G2RZR1"/>
<dbReference type="EMBL" id="CP033148">
    <property type="protein sequence ID" value="AYO41271.1"/>
    <property type="molecule type" value="Genomic_DNA"/>
</dbReference>
<evidence type="ECO:0000256" key="5">
    <source>
        <dbReference type="RuleBase" id="RU003750"/>
    </source>
</evidence>
<comment type="similarity">
    <text evidence="2 5">Belongs to the CDP-alcohol phosphatidyltransferase class-I family.</text>
</comment>
<dbReference type="Proteomes" id="UP000269793">
    <property type="component" value="Chromosome I"/>
</dbReference>
<proteinExistence type="inferred from homology"/>
<dbReference type="PANTHER" id="PTHR10414:SF37">
    <property type="entry name" value="BB IN A BOXCAR, ISOFORM C"/>
    <property type="match status" value="1"/>
</dbReference>
<feature type="transmembrane region" description="Helical" evidence="6">
    <location>
        <begin position="257"/>
        <end position="278"/>
    </location>
</feature>
<evidence type="ECO:0000256" key="6">
    <source>
        <dbReference type="SAM" id="Phobius"/>
    </source>
</evidence>
<dbReference type="Gene3D" id="1.20.120.1760">
    <property type="match status" value="1"/>
</dbReference>
<gene>
    <name evidence="7" type="ORF">DNF11_0321</name>
</gene>
<dbReference type="Pfam" id="PF01066">
    <property type="entry name" value="CDP-OH_P_transf"/>
    <property type="match status" value="1"/>
</dbReference>
<keyword evidence="8" id="KW-1185">Reference proteome</keyword>
<dbReference type="VEuPathDB" id="FungiDB:DNF11_0321"/>
<dbReference type="GO" id="GO:0008654">
    <property type="term" value="P:phospholipid biosynthetic process"/>
    <property type="evidence" value="ECO:0007669"/>
    <property type="project" value="InterPro"/>
</dbReference>
<feature type="transmembrane region" description="Helical" evidence="6">
    <location>
        <begin position="362"/>
        <end position="380"/>
    </location>
</feature>
<evidence type="ECO:0000256" key="1">
    <source>
        <dbReference type="ARBA" id="ARBA00004370"/>
    </source>
</evidence>
<name>A0A3G2RZR1_MALR7</name>
<sequence>MYHFLGAEHRARLKEYRYASQGSSLVSTYVLGPYWNWLVTLFPLSIAPNTLTLSGLLLVVANYVSLLFLDGQLEKATQLRAHTSVQDGALPTVLLLPGGGLPDALRATQPTTESPIPSWMLFVWAICLFLYQSMDAIDGKQARRTGMAGPLGELFDHGCDALNTMLEVVLAASALGFGRSYWTLICLISSLTSFFLTTWEEYHTHVLFLSSFSGPVEGILIICALYTCAGTFGSGVFVQGVLNVLRVSHIDWVRTHIAWANVPLGDLVMLLACLGLLVNAWQAYRNVRGHCRSQHMSTLAPLAGLVPFVIQIVSHMAWASGRDAQVMVHGHLFMAFLMTWGLSFAYLVGLVILAHVCRTPYPYWNVFMLPSMVLGLDAWLPQPILQATLPQTVQCVYGVLGLTIAGYAYFVYDVIRTITTETGKPCFRVVKAHEQ</sequence>
<protein>
    <submittedName>
        <fullName evidence="7">Putative CDP-alcohol phosphatidyltransferase class-I family protein C22A12.10</fullName>
    </submittedName>
</protein>
<evidence type="ECO:0000256" key="4">
    <source>
        <dbReference type="ARBA" id="ARBA00023136"/>
    </source>
</evidence>
<keyword evidence="3 5" id="KW-0808">Transferase</keyword>
<organism evidence="7 8">
    <name type="scientific">Malassezia restricta (strain ATCC 96810 / NBRC 103918 / CBS 7877)</name>
    <name type="common">Seborrheic dermatitis infection agent</name>
    <dbReference type="NCBI Taxonomy" id="425264"/>
    <lineage>
        <taxon>Eukaryota</taxon>
        <taxon>Fungi</taxon>
        <taxon>Dikarya</taxon>
        <taxon>Basidiomycota</taxon>
        <taxon>Ustilaginomycotina</taxon>
        <taxon>Malasseziomycetes</taxon>
        <taxon>Malasseziales</taxon>
        <taxon>Malasseziaceae</taxon>
        <taxon>Malassezia</taxon>
    </lineage>
</organism>
<dbReference type="InterPro" id="IPR043130">
    <property type="entry name" value="CDP-OH_PTrfase_TM_dom"/>
</dbReference>
<keyword evidence="4 6" id="KW-0472">Membrane</keyword>
<evidence type="ECO:0000256" key="2">
    <source>
        <dbReference type="ARBA" id="ARBA00010441"/>
    </source>
</evidence>
<keyword evidence="6" id="KW-0812">Transmembrane</keyword>
<dbReference type="InterPro" id="IPR014472">
    <property type="entry name" value="CHOPT"/>
</dbReference>
<evidence type="ECO:0000256" key="3">
    <source>
        <dbReference type="ARBA" id="ARBA00022679"/>
    </source>
</evidence>
<feature type="transmembrane region" description="Helical" evidence="6">
    <location>
        <begin position="332"/>
        <end position="356"/>
    </location>
</feature>
<dbReference type="PIRSF" id="PIRSF015665">
    <property type="entry name" value="CHOPT"/>
    <property type="match status" value="1"/>
</dbReference>
<accession>A0A3G2RZR1</accession>
<dbReference type="InterPro" id="IPR048254">
    <property type="entry name" value="CDP_ALCOHOL_P_TRANSF_CS"/>
</dbReference>
<evidence type="ECO:0000313" key="7">
    <source>
        <dbReference type="EMBL" id="AYO41271.1"/>
    </source>
</evidence>
<dbReference type="GO" id="GO:0016780">
    <property type="term" value="F:phosphotransferase activity, for other substituted phosphate groups"/>
    <property type="evidence" value="ECO:0007669"/>
    <property type="project" value="InterPro"/>
</dbReference>
<dbReference type="GO" id="GO:0016020">
    <property type="term" value="C:membrane"/>
    <property type="evidence" value="ECO:0007669"/>
    <property type="project" value="UniProtKB-SubCell"/>
</dbReference>
<reference evidence="7 8" key="1">
    <citation type="submission" date="2018-10" db="EMBL/GenBank/DDBJ databases">
        <title>Complete genome sequence of Malassezia restricta CBS 7877.</title>
        <authorList>
            <person name="Morand S.C."/>
            <person name="Bertignac M."/>
            <person name="Iltis A."/>
            <person name="Kolder I."/>
            <person name="Pirovano W."/>
            <person name="Jourdain R."/>
            <person name="Clavaud C."/>
        </authorList>
    </citation>
    <scope>NUCLEOTIDE SEQUENCE [LARGE SCALE GENOMIC DNA]</scope>
    <source>
        <strain evidence="7 8">CBS 7877</strain>
    </source>
</reference>
<dbReference type="InterPro" id="IPR000462">
    <property type="entry name" value="CDP-OH_P_trans"/>
</dbReference>
<dbReference type="AlphaFoldDB" id="A0A3G2RZR1"/>
<dbReference type="PANTHER" id="PTHR10414">
    <property type="entry name" value="ETHANOLAMINEPHOSPHOTRANSFERASE"/>
    <property type="match status" value="1"/>
</dbReference>
<dbReference type="PROSITE" id="PS00379">
    <property type="entry name" value="CDP_ALCOHOL_P_TRANSF"/>
    <property type="match status" value="1"/>
</dbReference>
<feature type="transmembrane region" description="Helical" evidence="6">
    <location>
        <begin position="392"/>
        <end position="412"/>
    </location>
</feature>
<dbReference type="OrthoDB" id="196717at2759"/>
<keyword evidence="6" id="KW-1133">Transmembrane helix</keyword>